<dbReference type="OrthoDB" id="166803at2759"/>
<dbReference type="AlphaFoldDB" id="B0D925"/>
<accession>B0D925</accession>
<sequence>MLKPSHLINTHGQKRKPGWSPVKSKHTKYMHPYAAKSKPEVPKCGPYKVLYEKEYTTRLSGLNKFGLDHTHMPPHIWALTLNVQNLYQCKIEPAFQETYRSGAKTTRPRHTPSIDQQDVVLAITILITIVAMWYILHQMNVVKPEVIYARRKVRGTSMEKPSDTLGATSTLFAGVPGDLDTNLIRRQPLSILHRDITDMVWNQRTILNPWVLRLQTKDVYRILAVSRVFVKGILHSWKLYKYQDYLYPYPDPMSDTLDLAI</sequence>
<feature type="region of interest" description="Disordered" evidence="1">
    <location>
        <begin position="1"/>
        <end position="25"/>
    </location>
</feature>
<evidence type="ECO:0000313" key="4">
    <source>
        <dbReference type="Proteomes" id="UP000001194"/>
    </source>
</evidence>
<keyword evidence="2" id="KW-0472">Membrane</keyword>
<evidence type="ECO:0000256" key="1">
    <source>
        <dbReference type="SAM" id="MobiDB-lite"/>
    </source>
</evidence>
<dbReference type="EMBL" id="DS547100">
    <property type="protein sequence ID" value="EDR08936.1"/>
    <property type="molecule type" value="Genomic_DNA"/>
</dbReference>
<keyword evidence="2" id="KW-0812">Transmembrane</keyword>
<organism evidence="4">
    <name type="scientific">Laccaria bicolor (strain S238N-H82 / ATCC MYA-4686)</name>
    <name type="common">Bicoloured deceiver</name>
    <name type="synonym">Laccaria laccata var. bicolor</name>
    <dbReference type="NCBI Taxonomy" id="486041"/>
    <lineage>
        <taxon>Eukaryota</taxon>
        <taxon>Fungi</taxon>
        <taxon>Dikarya</taxon>
        <taxon>Basidiomycota</taxon>
        <taxon>Agaricomycotina</taxon>
        <taxon>Agaricomycetes</taxon>
        <taxon>Agaricomycetidae</taxon>
        <taxon>Agaricales</taxon>
        <taxon>Agaricineae</taxon>
        <taxon>Hydnangiaceae</taxon>
        <taxon>Laccaria</taxon>
    </lineage>
</organism>
<keyword evidence="4" id="KW-1185">Reference proteome</keyword>
<evidence type="ECO:0000313" key="3">
    <source>
        <dbReference type="EMBL" id="EDR08936.1"/>
    </source>
</evidence>
<dbReference type="GeneID" id="6075989"/>
<reference evidence="3 4" key="1">
    <citation type="journal article" date="2008" name="Nature">
        <title>The genome of Laccaria bicolor provides insights into mycorrhizal symbiosis.</title>
        <authorList>
            <person name="Martin F."/>
            <person name="Aerts A."/>
            <person name="Ahren D."/>
            <person name="Brun A."/>
            <person name="Danchin E.G.J."/>
            <person name="Duchaussoy F."/>
            <person name="Gibon J."/>
            <person name="Kohler A."/>
            <person name="Lindquist E."/>
            <person name="Pereda V."/>
            <person name="Salamov A."/>
            <person name="Shapiro H.J."/>
            <person name="Wuyts J."/>
            <person name="Blaudez D."/>
            <person name="Buee M."/>
            <person name="Brokstein P."/>
            <person name="Canbaeck B."/>
            <person name="Cohen D."/>
            <person name="Courty P.E."/>
            <person name="Coutinho P.M."/>
            <person name="Delaruelle C."/>
            <person name="Detter J.C."/>
            <person name="Deveau A."/>
            <person name="DiFazio S."/>
            <person name="Duplessis S."/>
            <person name="Fraissinet-Tachet L."/>
            <person name="Lucic E."/>
            <person name="Frey-Klett P."/>
            <person name="Fourrey C."/>
            <person name="Feussner I."/>
            <person name="Gay G."/>
            <person name="Grimwood J."/>
            <person name="Hoegger P.J."/>
            <person name="Jain P."/>
            <person name="Kilaru S."/>
            <person name="Labbe J."/>
            <person name="Lin Y.C."/>
            <person name="Legue V."/>
            <person name="Le Tacon F."/>
            <person name="Marmeisse R."/>
            <person name="Melayah D."/>
            <person name="Montanini B."/>
            <person name="Muratet M."/>
            <person name="Nehls U."/>
            <person name="Niculita-Hirzel H."/>
            <person name="Oudot-Le Secq M.P."/>
            <person name="Peter M."/>
            <person name="Quesneville H."/>
            <person name="Rajashekar B."/>
            <person name="Reich M."/>
            <person name="Rouhier N."/>
            <person name="Schmutz J."/>
            <person name="Yin T."/>
            <person name="Chalot M."/>
            <person name="Henrissat B."/>
            <person name="Kuees U."/>
            <person name="Lucas S."/>
            <person name="Van de Peer Y."/>
            <person name="Podila G.K."/>
            <person name="Polle A."/>
            <person name="Pukkila P.J."/>
            <person name="Richardson P.M."/>
            <person name="Rouze P."/>
            <person name="Sanders I.R."/>
            <person name="Stajich J.E."/>
            <person name="Tunlid A."/>
            <person name="Tuskan G."/>
            <person name="Grigoriev I.V."/>
        </authorList>
    </citation>
    <scope>NUCLEOTIDE SEQUENCE [LARGE SCALE GENOMIC DNA]</scope>
    <source>
        <strain evidence="4">S238N-H82 / ATCC MYA-4686</strain>
    </source>
</reference>
<proteinExistence type="predicted"/>
<feature type="compositionally biased region" description="Basic residues" evidence="1">
    <location>
        <begin position="12"/>
        <end position="25"/>
    </location>
</feature>
<dbReference type="HOGENOM" id="CLU_1065843_0_0_1"/>
<dbReference type="KEGG" id="lbc:LACBIDRAFT_326571"/>
<dbReference type="Proteomes" id="UP000001194">
    <property type="component" value="Unassembled WGS sequence"/>
</dbReference>
<keyword evidence="2" id="KW-1133">Transmembrane helix</keyword>
<evidence type="ECO:0000256" key="2">
    <source>
        <dbReference type="SAM" id="Phobius"/>
    </source>
</evidence>
<dbReference type="RefSeq" id="XP_001880249.1">
    <property type="nucleotide sequence ID" value="XM_001880214.1"/>
</dbReference>
<name>B0D925_LACBS</name>
<dbReference type="InParanoid" id="B0D925"/>
<protein>
    <submittedName>
        <fullName evidence="3">Predicted protein</fullName>
    </submittedName>
</protein>
<feature type="transmembrane region" description="Helical" evidence="2">
    <location>
        <begin position="119"/>
        <end position="136"/>
    </location>
</feature>
<gene>
    <name evidence="3" type="ORF">LACBIDRAFT_326571</name>
</gene>
<dbReference type="STRING" id="486041.B0D925"/>